<proteinExistence type="predicted"/>
<accession>A0A0M9A1X9</accession>
<protein>
    <submittedName>
        <fullName evidence="2">Uncharacterized protein</fullName>
    </submittedName>
</protein>
<dbReference type="EMBL" id="KQ435792">
    <property type="protein sequence ID" value="KOX74273.1"/>
    <property type="molecule type" value="Genomic_DNA"/>
</dbReference>
<sequence length="66" mass="7496">MQRSREKARRGTLARFEIARGVVDGKGERRHASREKGGVKREGKKAKETTRKGAERKSERGDRDMG</sequence>
<dbReference type="Proteomes" id="UP000053105">
    <property type="component" value="Unassembled WGS sequence"/>
</dbReference>
<evidence type="ECO:0000313" key="2">
    <source>
        <dbReference type="EMBL" id="KOX74273.1"/>
    </source>
</evidence>
<gene>
    <name evidence="2" type="ORF">WN51_00617</name>
</gene>
<reference evidence="2 3" key="1">
    <citation type="submission" date="2015-07" db="EMBL/GenBank/DDBJ databases">
        <title>The genome of Melipona quadrifasciata.</title>
        <authorList>
            <person name="Pan H."/>
            <person name="Kapheim K."/>
        </authorList>
    </citation>
    <scope>NUCLEOTIDE SEQUENCE [LARGE SCALE GENOMIC DNA]</scope>
    <source>
        <strain evidence="2">0111107301</strain>
        <tissue evidence="2">Whole body</tissue>
    </source>
</reference>
<feature type="compositionally biased region" description="Basic and acidic residues" evidence="1">
    <location>
        <begin position="34"/>
        <end position="66"/>
    </location>
</feature>
<evidence type="ECO:0000313" key="3">
    <source>
        <dbReference type="Proteomes" id="UP000053105"/>
    </source>
</evidence>
<dbReference type="AlphaFoldDB" id="A0A0M9A1X9"/>
<keyword evidence="3" id="KW-1185">Reference proteome</keyword>
<evidence type="ECO:0000256" key="1">
    <source>
        <dbReference type="SAM" id="MobiDB-lite"/>
    </source>
</evidence>
<name>A0A0M9A1X9_9HYME</name>
<feature type="region of interest" description="Disordered" evidence="1">
    <location>
        <begin position="20"/>
        <end position="66"/>
    </location>
</feature>
<organism evidence="2 3">
    <name type="scientific">Melipona quadrifasciata</name>
    <dbReference type="NCBI Taxonomy" id="166423"/>
    <lineage>
        <taxon>Eukaryota</taxon>
        <taxon>Metazoa</taxon>
        <taxon>Ecdysozoa</taxon>
        <taxon>Arthropoda</taxon>
        <taxon>Hexapoda</taxon>
        <taxon>Insecta</taxon>
        <taxon>Pterygota</taxon>
        <taxon>Neoptera</taxon>
        <taxon>Endopterygota</taxon>
        <taxon>Hymenoptera</taxon>
        <taxon>Apocrita</taxon>
        <taxon>Aculeata</taxon>
        <taxon>Apoidea</taxon>
        <taxon>Anthophila</taxon>
        <taxon>Apidae</taxon>
        <taxon>Melipona</taxon>
    </lineage>
</organism>